<reference evidence="3" key="1">
    <citation type="submission" date="2011-07" db="EMBL/GenBank/DDBJ databases">
        <authorList>
            <consortium name="Caenorhabditis brenneri Sequencing and Analysis Consortium"/>
            <person name="Wilson R.K."/>
        </authorList>
    </citation>
    <scope>NUCLEOTIDE SEQUENCE [LARGE SCALE GENOMIC DNA]</scope>
    <source>
        <strain evidence="3">PB2801</strain>
    </source>
</reference>
<organism evidence="3">
    <name type="scientific">Caenorhabditis brenneri</name>
    <name type="common">Nematode worm</name>
    <dbReference type="NCBI Taxonomy" id="135651"/>
    <lineage>
        <taxon>Eukaryota</taxon>
        <taxon>Metazoa</taxon>
        <taxon>Ecdysozoa</taxon>
        <taxon>Nematoda</taxon>
        <taxon>Chromadorea</taxon>
        <taxon>Rhabditida</taxon>
        <taxon>Rhabditina</taxon>
        <taxon>Rhabditomorpha</taxon>
        <taxon>Rhabditoidea</taxon>
        <taxon>Rhabditidae</taxon>
        <taxon>Peloderinae</taxon>
        <taxon>Caenorhabditis</taxon>
    </lineage>
</organism>
<gene>
    <name evidence="2" type="ORF">CAEBREN_20299</name>
</gene>
<evidence type="ECO:0000313" key="3">
    <source>
        <dbReference type="Proteomes" id="UP000008068"/>
    </source>
</evidence>
<dbReference type="Proteomes" id="UP000008068">
    <property type="component" value="Unassembled WGS sequence"/>
</dbReference>
<dbReference type="AlphaFoldDB" id="G0NWK0"/>
<dbReference type="Gene3D" id="1.10.510.10">
    <property type="entry name" value="Transferase(Phosphotransferase) domain 1"/>
    <property type="match status" value="1"/>
</dbReference>
<protein>
    <recommendedName>
        <fullName evidence="4">Protein kinase domain-containing protein</fullName>
    </recommendedName>
</protein>
<feature type="region of interest" description="Disordered" evidence="1">
    <location>
        <begin position="43"/>
        <end position="72"/>
    </location>
</feature>
<name>G0NWK0_CAEBE</name>
<dbReference type="HOGENOM" id="CLU_2673293_0_0_1"/>
<dbReference type="EMBL" id="GL379964">
    <property type="protein sequence ID" value="EGT38756.1"/>
    <property type="molecule type" value="Genomic_DNA"/>
</dbReference>
<dbReference type="STRING" id="135651.G0NWK0"/>
<sequence>MEEDTITFLRKILTDDVEARATIQQVKEDPWLAVEEEATSSLKRKTIENERSTDDEQVEKMAKRQRLETSSE</sequence>
<dbReference type="InParanoid" id="G0NWK0"/>
<evidence type="ECO:0000313" key="2">
    <source>
        <dbReference type="EMBL" id="EGT38756.1"/>
    </source>
</evidence>
<evidence type="ECO:0008006" key="4">
    <source>
        <dbReference type="Google" id="ProtNLM"/>
    </source>
</evidence>
<proteinExistence type="predicted"/>
<keyword evidence="3" id="KW-1185">Reference proteome</keyword>
<feature type="compositionally biased region" description="Basic and acidic residues" evidence="1">
    <location>
        <begin position="45"/>
        <end position="72"/>
    </location>
</feature>
<evidence type="ECO:0000256" key="1">
    <source>
        <dbReference type="SAM" id="MobiDB-lite"/>
    </source>
</evidence>
<accession>G0NWK0</accession>